<dbReference type="SUPFAM" id="SSF47240">
    <property type="entry name" value="Ferritin-like"/>
    <property type="match status" value="1"/>
</dbReference>
<dbReference type="PIRSF" id="PIRSF005900">
    <property type="entry name" value="Dps"/>
    <property type="match status" value="1"/>
</dbReference>
<evidence type="ECO:0000256" key="2">
    <source>
        <dbReference type="RuleBase" id="RU003875"/>
    </source>
</evidence>
<sequence length="161" mass="17610">MAITAPPIDIGIPADQRLQIAEGLGRVLADSTVLYAKTHGFHWNVTGPMFNTLHLMFMDQYTELWTALDLIAERIRALGCPAPYGGTLYAGLSSIPEAEGVPAALAMVRELVEGHEAVARTIRSVFTLADEANDQPTADLLTQRLQIHEKTAWMLRSLLEG</sequence>
<dbReference type="InterPro" id="IPR009078">
    <property type="entry name" value="Ferritin-like_SF"/>
</dbReference>
<dbReference type="CDD" id="cd01043">
    <property type="entry name" value="DPS"/>
    <property type="match status" value="1"/>
</dbReference>
<accession>A0ABU5RQG9</accession>
<keyword evidence="5" id="KW-1185">Reference proteome</keyword>
<dbReference type="Proteomes" id="UP001304461">
    <property type="component" value="Unassembled WGS sequence"/>
</dbReference>
<dbReference type="InterPro" id="IPR012347">
    <property type="entry name" value="Ferritin-like"/>
</dbReference>
<name>A0ABU5RQG9_9CYAN</name>
<proteinExistence type="inferred from homology"/>
<protein>
    <submittedName>
        <fullName evidence="4">Dps family protein</fullName>
    </submittedName>
</protein>
<evidence type="ECO:0000313" key="4">
    <source>
        <dbReference type="EMBL" id="MEA5390016.1"/>
    </source>
</evidence>
<evidence type="ECO:0000313" key="5">
    <source>
        <dbReference type="Proteomes" id="UP001304461"/>
    </source>
</evidence>
<dbReference type="InterPro" id="IPR002177">
    <property type="entry name" value="DPS_DNA-bd"/>
</dbReference>
<comment type="similarity">
    <text evidence="1 2">Belongs to the Dps family.</text>
</comment>
<evidence type="ECO:0000259" key="3">
    <source>
        <dbReference type="Pfam" id="PF00210"/>
    </source>
</evidence>
<dbReference type="PRINTS" id="PR01346">
    <property type="entry name" value="HELNAPAPROT"/>
</dbReference>
<dbReference type="Pfam" id="PF00210">
    <property type="entry name" value="Ferritin"/>
    <property type="match status" value="1"/>
</dbReference>
<dbReference type="PANTHER" id="PTHR42932:SF3">
    <property type="entry name" value="DNA PROTECTION DURING STARVATION PROTEIN"/>
    <property type="match status" value="1"/>
</dbReference>
<dbReference type="PANTHER" id="PTHR42932">
    <property type="entry name" value="GENERAL STRESS PROTEIN 20U"/>
    <property type="match status" value="1"/>
</dbReference>
<comment type="caution">
    <text evidence="4">The sequence shown here is derived from an EMBL/GenBank/DDBJ whole genome shotgun (WGS) entry which is preliminary data.</text>
</comment>
<reference evidence="4 5" key="1">
    <citation type="submission" date="2023-12" db="EMBL/GenBank/DDBJ databases">
        <title>Baltic Sea Cyanobacteria.</title>
        <authorList>
            <person name="Delbaje E."/>
            <person name="Fewer D.P."/>
            <person name="Shishido T.K."/>
        </authorList>
    </citation>
    <scope>NUCLEOTIDE SEQUENCE [LARGE SCALE GENOMIC DNA]</scope>
    <source>
        <strain evidence="4 5">UHCC 0139</strain>
    </source>
</reference>
<dbReference type="RefSeq" id="WP_323304137.1">
    <property type="nucleotide sequence ID" value="NZ_JAYGHX010000001.1"/>
</dbReference>
<dbReference type="InterPro" id="IPR008331">
    <property type="entry name" value="Ferritin_DPS_dom"/>
</dbReference>
<evidence type="ECO:0000256" key="1">
    <source>
        <dbReference type="ARBA" id="ARBA00009497"/>
    </source>
</evidence>
<dbReference type="Gene3D" id="1.20.1260.10">
    <property type="match status" value="1"/>
</dbReference>
<gene>
    <name evidence="4" type="ORF">VB738_01955</name>
</gene>
<dbReference type="EMBL" id="JAYGHX010000001">
    <property type="protein sequence ID" value="MEA5390016.1"/>
    <property type="molecule type" value="Genomic_DNA"/>
</dbReference>
<feature type="domain" description="Ferritin/DPS" evidence="3">
    <location>
        <begin position="23"/>
        <end position="160"/>
    </location>
</feature>
<organism evidence="4 5">
    <name type="scientific">Cyanobium gracile UHCC 0139</name>
    <dbReference type="NCBI Taxonomy" id="3110308"/>
    <lineage>
        <taxon>Bacteria</taxon>
        <taxon>Bacillati</taxon>
        <taxon>Cyanobacteriota</taxon>
        <taxon>Cyanophyceae</taxon>
        <taxon>Synechococcales</taxon>
        <taxon>Prochlorococcaceae</taxon>
        <taxon>Cyanobium</taxon>
    </lineage>
</organism>